<keyword evidence="2" id="KW-0812">Transmembrane</keyword>
<feature type="transmembrane region" description="Helical" evidence="2">
    <location>
        <begin position="200"/>
        <end position="221"/>
    </location>
</feature>
<dbReference type="EMBL" id="JAFJMO010000001">
    <property type="protein sequence ID" value="KAJ8289197.1"/>
    <property type="molecule type" value="Genomic_DNA"/>
</dbReference>
<evidence type="ECO:0000256" key="2">
    <source>
        <dbReference type="SAM" id="Phobius"/>
    </source>
</evidence>
<reference evidence="3" key="1">
    <citation type="journal article" date="2023" name="Science">
        <title>Genome structures resolve the early diversification of teleost fishes.</title>
        <authorList>
            <person name="Parey E."/>
            <person name="Louis A."/>
            <person name="Montfort J."/>
            <person name="Bouchez O."/>
            <person name="Roques C."/>
            <person name="Iampietro C."/>
            <person name="Lluch J."/>
            <person name="Castinel A."/>
            <person name="Donnadieu C."/>
            <person name="Desvignes T."/>
            <person name="Floi Bucao C."/>
            <person name="Jouanno E."/>
            <person name="Wen M."/>
            <person name="Mejri S."/>
            <person name="Dirks R."/>
            <person name="Jansen H."/>
            <person name="Henkel C."/>
            <person name="Chen W.J."/>
            <person name="Zahm M."/>
            <person name="Cabau C."/>
            <person name="Klopp C."/>
            <person name="Thompson A.W."/>
            <person name="Robinson-Rechavi M."/>
            <person name="Braasch I."/>
            <person name="Lecointre G."/>
            <person name="Bobe J."/>
            <person name="Postlethwait J.H."/>
            <person name="Berthelot C."/>
            <person name="Roest Crollius H."/>
            <person name="Guiguen Y."/>
        </authorList>
    </citation>
    <scope>NUCLEOTIDE SEQUENCE</scope>
    <source>
        <strain evidence="3">Concon-B</strain>
    </source>
</reference>
<feature type="region of interest" description="Disordered" evidence="1">
    <location>
        <begin position="145"/>
        <end position="167"/>
    </location>
</feature>
<sequence length="248" mass="29653">TQSANRLLTTGVLQLKNFRVPVFFFSSFCGKESEGSAPFRINRRVVKKENRKLDRETHRSSKEKTTFRPVNKNNKNNDEIPVLCRRIRLSSASASSTTRLSPTPRQGCKGWMETMFKLRRRNKQLLQQRRRVPWFSPGRSVTTASWPCAARSPPHERRPPQKQRPRALRGTSCLTHKMVESKPELCTVNNQLHLNEYLQYYYYFYFFYFIFSFLVLFGHFWSTWCQRRYTQYMSSLHIWMEPTIYFSY</sequence>
<gene>
    <name evidence="3" type="ORF">COCON_G00018560</name>
</gene>
<feature type="compositionally biased region" description="Basic and acidic residues" evidence="1">
    <location>
        <begin position="51"/>
        <end position="66"/>
    </location>
</feature>
<proteinExistence type="predicted"/>
<evidence type="ECO:0000313" key="4">
    <source>
        <dbReference type="Proteomes" id="UP001152803"/>
    </source>
</evidence>
<feature type="non-terminal residue" evidence="3">
    <location>
        <position position="1"/>
    </location>
</feature>
<keyword evidence="2" id="KW-1133">Transmembrane helix</keyword>
<accession>A0A9Q1I7Y4</accession>
<feature type="region of interest" description="Disordered" evidence="1">
    <location>
        <begin position="51"/>
        <end position="74"/>
    </location>
</feature>
<dbReference type="Proteomes" id="UP001152803">
    <property type="component" value="Unassembled WGS sequence"/>
</dbReference>
<evidence type="ECO:0000313" key="3">
    <source>
        <dbReference type="EMBL" id="KAJ8289197.1"/>
    </source>
</evidence>
<comment type="caution">
    <text evidence="3">The sequence shown here is derived from an EMBL/GenBank/DDBJ whole genome shotgun (WGS) entry which is preliminary data.</text>
</comment>
<keyword evidence="2" id="KW-0472">Membrane</keyword>
<evidence type="ECO:0000256" key="1">
    <source>
        <dbReference type="SAM" id="MobiDB-lite"/>
    </source>
</evidence>
<keyword evidence="4" id="KW-1185">Reference proteome</keyword>
<protein>
    <submittedName>
        <fullName evidence="3">Uncharacterized protein</fullName>
    </submittedName>
</protein>
<organism evidence="3 4">
    <name type="scientific">Conger conger</name>
    <name type="common">Conger eel</name>
    <name type="synonym">Muraena conger</name>
    <dbReference type="NCBI Taxonomy" id="82655"/>
    <lineage>
        <taxon>Eukaryota</taxon>
        <taxon>Metazoa</taxon>
        <taxon>Chordata</taxon>
        <taxon>Craniata</taxon>
        <taxon>Vertebrata</taxon>
        <taxon>Euteleostomi</taxon>
        <taxon>Actinopterygii</taxon>
        <taxon>Neopterygii</taxon>
        <taxon>Teleostei</taxon>
        <taxon>Anguilliformes</taxon>
        <taxon>Congridae</taxon>
        <taxon>Conger</taxon>
    </lineage>
</organism>
<dbReference type="AlphaFoldDB" id="A0A9Q1I7Y4"/>
<name>A0A9Q1I7Y4_CONCO</name>